<dbReference type="GO" id="GO:0005886">
    <property type="term" value="C:plasma membrane"/>
    <property type="evidence" value="ECO:0007669"/>
    <property type="project" value="TreeGrafter"/>
</dbReference>
<dbReference type="Ensembl" id="ENSACIT00000002957.1">
    <property type="protein sequence ID" value="ENSACIP00000002860.1"/>
    <property type="gene ID" value="ENSACIG00000002278.1"/>
</dbReference>
<dbReference type="PANTHER" id="PTHR11860">
    <property type="entry name" value="POLYMERIC-IMMUNOGLOBULIN RECEPTOR"/>
    <property type="match status" value="1"/>
</dbReference>
<evidence type="ECO:0000256" key="3">
    <source>
        <dbReference type="ARBA" id="ARBA00023136"/>
    </source>
</evidence>
<sequence length="204" mass="22457">QLSIVNAPSKGGSVSIPCYYEPLYQNHVKYLCKGYFWVSCSAVIKTNQLKTSEKFSISDDTNQRIFTVTINDLTYFWLSVSTGTVNSLCMKSLTVSQQEIAAFEGGSVTAVCRYKYPKEKGVMWCRLGSICVTSRVGSIDGTTVKINMSVPNIFTVTMSDLRTESSGWYWGAVGDLQIPVHIIVHKVTSATTTALHPNTSKILA</sequence>
<evidence type="ECO:0008006" key="6">
    <source>
        <dbReference type="Google" id="ProtNLM"/>
    </source>
</evidence>
<dbReference type="Proteomes" id="UP000261340">
    <property type="component" value="Unplaced"/>
</dbReference>
<evidence type="ECO:0000256" key="1">
    <source>
        <dbReference type="ARBA" id="ARBA00004370"/>
    </source>
</evidence>
<dbReference type="GO" id="GO:0004888">
    <property type="term" value="F:transmembrane signaling receptor activity"/>
    <property type="evidence" value="ECO:0007669"/>
    <property type="project" value="TreeGrafter"/>
</dbReference>
<reference evidence="4" key="2">
    <citation type="submission" date="2025-09" db="UniProtKB">
        <authorList>
            <consortium name="Ensembl"/>
        </authorList>
    </citation>
    <scope>IDENTIFICATION</scope>
</reference>
<reference evidence="4" key="1">
    <citation type="submission" date="2025-08" db="UniProtKB">
        <authorList>
            <consortium name="Ensembl"/>
        </authorList>
    </citation>
    <scope>IDENTIFICATION</scope>
</reference>
<keyword evidence="5" id="KW-1185">Reference proteome</keyword>
<dbReference type="GeneTree" id="ENSGT00940000169918"/>
<dbReference type="Gene3D" id="2.60.40.10">
    <property type="entry name" value="Immunoglobulins"/>
    <property type="match status" value="2"/>
</dbReference>
<name>A0A3Q0QZZ7_AMPCI</name>
<protein>
    <recommendedName>
        <fullName evidence="6">Immunoglobulin subtype domain-containing protein</fullName>
    </recommendedName>
</protein>
<dbReference type="InterPro" id="IPR013783">
    <property type="entry name" value="Ig-like_fold"/>
</dbReference>
<dbReference type="SUPFAM" id="SSF48726">
    <property type="entry name" value="Immunoglobulin"/>
    <property type="match status" value="2"/>
</dbReference>
<evidence type="ECO:0000256" key="2">
    <source>
        <dbReference type="ARBA" id="ARBA00022692"/>
    </source>
</evidence>
<organism evidence="4 5">
    <name type="scientific">Amphilophus citrinellus</name>
    <name type="common">Midas cichlid</name>
    <name type="synonym">Cichlasoma citrinellum</name>
    <dbReference type="NCBI Taxonomy" id="61819"/>
    <lineage>
        <taxon>Eukaryota</taxon>
        <taxon>Metazoa</taxon>
        <taxon>Chordata</taxon>
        <taxon>Craniata</taxon>
        <taxon>Vertebrata</taxon>
        <taxon>Euteleostomi</taxon>
        <taxon>Actinopterygii</taxon>
        <taxon>Neopterygii</taxon>
        <taxon>Teleostei</taxon>
        <taxon>Neoteleostei</taxon>
        <taxon>Acanthomorphata</taxon>
        <taxon>Ovalentaria</taxon>
        <taxon>Cichlomorphae</taxon>
        <taxon>Cichliformes</taxon>
        <taxon>Cichlidae</taxon>
        <taxon>New World cichlids</taxon>
        <taxon>Cichlasomatinae</taxon>
        <taxon>Heroini</taxon>
        <taxon>Amphilophus</taxon>
    </lineage>
</organism>
<comment type="subcellular location">
    <subcellularLocation>
        <location evidence="1">Membrane</location>
    </subcellularLocation>
</comment>
<keyword evidence="2" id="KW-0812">Transmembrane</keyword>
<dbReference type="AlphaFoldDB" id="A0A3Q0QZZ7"/>
<proteinExistence type="predicted"/>
<dbReference type="InterPro" id="IPR050671">
    <property type="entry name" value="CD300_family_receptors"/>
</dbReference>
<evidence type="ECO:0000313" key="5">
    <source>
        <dbReference type="Proteomes" id="UP000261340"/>
    </source>
</evidence>
<dbReference type="InterPro" id="IPR036179">
    <property type="entry name" value="Ig-like_dom_sf"/>
</dbReference>
<accession>A0A3Q0QZZ7</accession>
<keyword evidence="3" id="KW-0472">Membrane</keyword>
<dbReference type="PANTHER" id="PTHR11860:SF118">
    <property type="entry name" value="CMRF35-LIKE MOLECULE 3-RELATED"/>
    <property type="match status" value="1"/>
</dbReference>
<evidence type="ECO:0000313" key="4">
    <source>
        <dbReference type="Ensembl" id="ENSACIP00000002860.1"/>
    </source>
</evidence>